<feature type="domain" description="F-box" evidence="1">
    <location>
        <begin position="3"/>
        <end position="37"/>
    </location>
</feature>
<gene>
    <name evidence="3" type="ORF">PGRI_003010</name>
</gene>
<dbReference type="SUPFAM" id="SSF52047">
    <property type="entry name" value="RNI-like"/>
    <property type="match status" value="1"/>
</dbReference>
<evidence type="ECO:0000259" key="2">
    <source>
        <dbReference type="Pfam" id="PF24969"/>
    </source>
</evidence>
<dbReference type="InterPro" id="IPR056867">
    <property type="entry name" value="LRR_15"/>
</dbReference>
<dbReference type="Proteomes" id="UP000070168">
    <property type="component" value="Unassembled WGS sequence"/>
</dbReference>
<dbReference type="Gene3D" id="3.80.10.10">
    <property type="entry name" value="Ribonuclease Inhibitor"/>
    <property type="match status" value="1"/>
</dbReference>
<dbReference type="InterPro" id="IPR036047">
    <property type="entry name" value="F-box-like_dom_sf"/>
</dbReference>
<sequence length="466" mass="52841">MLSKLPVELLLSIASYLDNHTDTLRFASSCRAFYQLLLPGVFTSLDLTECRNGQLSHLVHTLASRPELAQEVRTLSVSHGWRPPAGVRYEQEVILPILNPVLECWDSLSNWDWELQTEGNNDAWTVLLLTLLPNLEDLFLEIHDFSNYTLEWMSRVGYRLNPGLSKLKHFTAVCSDVDGGHSSIQFTAILQFPSLRTFSGHWVCDEEDPDEEDFEDEEGHDVASYVPDSSNVTHIHLKSSCSRKGFWNMIGAAKRLESFVLEHAGNPTYADDEGVHASSYYQPLQKHRETLQTLTLTDKRTNNYTAHQIVDYDYVGSFAGFSALKELRMQICHILDWDGDLDMPLNNGFSDVLPLSLESLTLDGLEEYQTPHLAEAFKDFFSGGRCRCPNLTYLEVKGNWMHVQQSTEESNAKPRPIPAMLKAFAAFKVKLEVLCSAAGVEFRLRDLHVEDIIQQNALYDFESDAL</sequence>
<proteinExistence type="predicted"/>
<dbReference type="EMBL" id="LHQR01000014">
    <property type="protein sequence ID" value="KXG53251.1"/>
    <property type="molecule type" value="Genomic_DNA"/>
</dbReference>
<accession>A0A135LWG1</accession>
<evidence type="ECO:0000313" key="3">
    <source>
        <dbReference type="EMBL" id="KXG53251.1"/>
    </source>
</evidence>
<protein>
    <recommendedName>
        <fullName evidence="5">F-box domain-containing protein</fullName>
    </recommendedName>
</protein>
<evidence type="ECO:0000313" key="4">
    <source>
        <dbReference type="Proteomes" id="UP000070168"/>
    </source>
</evidence>
<reference evidence="3 4" key="1">
    <citation type="journal article" date="2016" name="BMC Genomics">
        <title>Genome sequencing and secondary metabolism of the postharvest pathogen Penicillium griseofulvum.</title>
        <authorList>
            <person name="Banani H."/>
            <person name="Marcet-Houben M."/>
            <person name="Ballester A.R."/>
            <person name="Abbruscato P."/>
            <person name="Gonzalez-Candelas L."/>
            <person name="Gabaldon T."/>
            <person name="Spadaro D."/>
        </authorList>
    </citation>
    <scope>NUCLEOTIDE SEQUENCE [LARGE SCALE GENOMIC DNA]</scope>
    <source>
        <strain evidence="3 4">PG3</strain>
    </source>
</reference>
<dbReference type="OrthoDB" id="5130616at2759"/>
<dbReference type="Pfam" id="PF12937">
    <property type="entry name" value="F-box-like"/>
    <property type="match status" value="1"/>
</dbReference>
<dbReference type="STRING" id="5078.A0A135LWG1"/>
<comment type="caution">
    <text evidence="3">The sequence shown here is derived from an EMBL/GenBank/DDBJ whole genome shotgun (WGS) entry which is preliminary data.</text>
</comment>
<dbReference type="Pfam" id="PF24969">
    <property type="entry name" value="LRR_15"/>
    <property type="match status" value="1"/>
</dbReference>
<evidence type="ECO:0000259" key="1">
    <source>
        <dbReference type="Pfam" id="PF12937"/>
    </source>
</evidence>
<feature type="domain" description="Leucine-rich repeat" evidence="2">
    <location>
        <begin position="189"/>
        <end position="410"/>
    </location>
</feature>
<evidence type="ECO:0008006" key="5">
    <source>
        <dbReference type="Google" id="ProtNLM"/>
    </source>
</evidence>
<organism evidence="3 4">
    <name type="scientific">Penicillium patulum</name>
    <name type="common">Penicillium griseofulvum</name>
    <dbReference type="NCBI Taxonomy" id="5078"/>
    <lineage>
        <taxon>Eukaryota</taxon>
        <taxon>Fungi</taxon>
        <taxon>Dikarya</taxon>
        <taxon>Ascomycota</taxon>
        <taxon>Pezizomycotina</taxon>
        <taxon>Eurotiomycetes</taxon>
        <taxon>Eurotiomycetidae</taxon>
        <taxon>Eurotiales</taxon>
        <taxon>Aspergillaceae</taxon>
        <taxon>Penicillium</taxon>
    </lineage>
</organism>
<dbReference type="AlphaFoldDB" id="A0A135LWG1"/>
<dbReference type="RefSeq" id="XP_040651786.1">
    <property type="nucleotide sequence ID" value="XM_040788014.1"/>
</dbReference>
<name>A0A135LWG1_PENPA</name>
<dbReference type="InterPro" id="IPR001810">
    <property type="entry name" value="F-box_dom"/>
</dbReference>
<keyword evidence="4" id="KW-1185">Reference proteome</keyword>
<dbReference type="InterPro" id="IPR032675">
    <property type="entry name" value="LRR_dom_sf"/>
</dbReference>
<dbReference type="OMA" id="NVTHIHL"/>
<dbReference type="GeneID" id="63703314"/>
<dbReference type="SUPFAM" id="SSF81383">
    <property type="entry name" value="F-box domain"/>
    <property type="match status" value="1"/>
</dbReference>
<dbReference type="CDD" id="cd09917">
    <property type="entry name" value="F-box_SF"/>
    <property type="match status" value="1"/>
</dbReference>